<dbReference type="Pfam" id="PF01399">
    <property type="entry name" value="PCI"/>
    <property type="match status" value="1"/>
</dbReference>
<keyword evidence="4" id="KW-0963">Cytoplasm</keyword>
<evidence type="ECO:0000256" key="5">
    <source>
        <dbReference type="ARBA" id="ARBA00022790"/>
    </source>
</evidence>
<dbReference type="PROSITE" id="PS50250">
    <property type="entry name" value="PCI"/>
    <property type="match status" value="1"/>
</dbReference>
<dbReference type="SUPFAM" id="SSF46785">
    <property type="entry name" value="Winged helix' DNA-binding domain"/>
    <property type="match status" value="1"/>
</dbReference>
<protein>
    <submittedName>
        <fullName evidence="8">PCI domain containing protein</fullName>
    </submittedName>
</protein>
<evidence type="ECO:0000256" key="2">
    <source>
        <dbReference type="ARBA" id="ARBA00004496"/>
    </source>
</evidence>
<sequence>MEETRVDVPEGFDFETYINNYKGYSRISRSLYIAKHCQGLAIEAYKTAIQDIQQNTRNTAKYIHAVECLNAVLRSKGQPSVPIDQDWVNQVQRENKSLADSLESELKVAKANLAKEDIRMCHIKMGDYFYNKGDLPSAMKNYVRTRDYCMTSQNVLDMCFHTIKVGCQQRKRRCILCILTAPSIYIKKKVYLDDCNYSHVVQTYISRAESTPNIPDKINTLSKLKCCQALSLLGRSEYPNRYRSVASALLEVSFDSVSSFNDIMSANDVAIYGGLCALVFFDRRQLQTQVLNNTNFKHFLVLEPTLLELIECFYKSKYATCFELLEKYRHILKLDMYLEPHLDNLLRLVREKAMIQYCIPYSIIDMTKMAQAFNISVEVLEDDLVGLIKKNRISARIDSHKKILCTKKQEKRNEAIERSLLAGDDFEKSSKALLLRLNLMKAQLIVK</sequence>
<dbReference type="InterPro" id="IPR000717">
    <property type="entry name" value="PCI_dom"/>
</dbReference>
<evidence type="ECO:0000256" key="6">
    <source>
        <dbReference type="ARBA" id="ARBA00023242"/>
    </source>
</evidence>
<dbReference type="InterPro" id="IPR019585">
    <property type="entry name" value="Rpn7/CSN1"/>
</dbReference>
<keyword evidence="6" id="KW-0539">Nucleus</keyword>
<dbReference type="OrthoDB" id="422427at2759"/>
<dbReference type="Pfam" id="PF10602">
    <property type="entry name" value="RPN7"/>
    <property type="match status" value="2"/>
</dbReference>
<organism evidence="8">
    <name type="scientific">Mucor ambiguus</name>
    <dbReference type="NCBI Taxonomy" id="91626"/>
    <lineage>
        <taxon>Eukaryota</taxon>
        <taxon>Fungi</taxon>
        <taxon>Fungi incertae sedis</taxon>
        <taxon>Mucoromycota</taxon>
        <taxon>Mucoromycotina</taxon>
        <taxon>Mucoromycetes</taxon>
        <taxon>Mucorales</taxon>
        <taxon>Mucorineae</taxon>
        <taxon>Mucoraceae</taxon>
        <taxon>Mucor</taxon>
    </lineage>
</organism>
<name>A0A0C9MFG3_9FUNG</name>
<proteinExistence type="inferred from homology"/>
<evidence type="ECO:0000259" key="7">
    <source>
        <dbReference type="PROSITE" id="PS50250"/>
    </source>
</evidence>
<accession>A0A0C9MFG3</accession>
<dbReference type="Proteomes" id="UP000053815">
    <property type="component" value="Unassembled WGS sequence"/>
</dbReference>
<reference evidence="8" key="1">
    <citation type="submission" date="2014-09" db="EMBL/GenBank/DDBJ databases">
        <title>Draft genome sequence of an oleaginous Mucoromycotina fungus Mucor ambiguus NBRC6742.</title>
        <authorList>
            <person name="Takeda I."/>
            <person name="Yamane N."/>
            <person name="Morita T."/>
            <person name="Tamano K."/>
            <person name="Machida M."/>
            <person name="Baker S."/>
            <person name="Koike H."/>
        </authorList>
    </citation>
    <scope>NUCLEOTIDE SEQUENCE</scope>
    <source>
        <strain evidence="8">NBRC 6742</strain>
    </source>
</reference>
<dbReference type="SMART" id="SM00088">
    <property type="entry name" value="PINT"/>
    <property type="match status" value="1"/>
</dbReference>
<dbReference type="GO" id="GO:0005737">
    <property type="term" value="C:cytoplasm"/>
    <property type="evidence" value="ECO:0007669"/>
    <property type="project" value="UniProtKB-SubCell"/>
</dbReference>
<dbReference type="STRING" id="91626.A0A0C9MFG3"/>
<keyword evidence="9" id="KW-1185">Reference proteome</keyword>
<dbReference type="Gene3D" id="1.25.40.570">
    <property type="match status" value="1"/>
</dbReference>
<dbReference type="AlphaFoldDB" id="A0A0C9MFG3"/>
<evidence type="ECO:0000256" key="1">
    <source>
        <dbReference type="ARBA" id="ARBA00004123"/>
    </source>
</evidence>
<evidence type="ECO:0000313" key="8">
    <source>
        <dbReference type="EMBL" id="GAN01807.1"/>
    </source>
</evidence>
<gene>
    <name evidence="8" type="ORF">MAM1_0012d01242</name>
</gene>
<feature type="domain" description="PCI" evidence="7">
    <location>
        <begin position="241"/>
        <end position="411"/>
    </location>
</feature>
<dbReference type="EMBL" id="DF836301">
    <property type="protein sequence ID" value="GAN01807.1"/>
    <property type="molecule type" value="Genomic_DNA"/>
</dbReference>
<dbReference type="InterPro" id="IPR036390">
    <property type="entry name" value="WH_DNA-bd_sf"/>
</dbReference>
<comment type="subcellular location">
    <subcellularLocation>
        <location evidence="2">Cytoplasm</location>
    </subcellularLocation>
    <subcellularLocation>
        <location evidence="1">Nucleus</location>
    </subcellularLocation>
</comment>
<evidence type="ECO:0000313" key="9">
    <source>
        <dbReference type="Proteomes" id="UP000053815"/>
    </source>
</evidence>
<evidence type="ECO:0000256" key="3">
    <source>
        <dbReference type="ARBA" id="ARBA00008793"/>
    </source>
</evidence>
<comment type="similarity">
    <text evidence="3">Belongs to the CSN1 family.</text>
</comment>
<dbReference type="InterPro" id="IPR045135">
    <property type="entry name" value="Rpn7_N"/>
</dbReference>
<evidence type="ECO:0000256" key="4">
    <source>
        <dbReference type="ARBA" id="ARBA00022490"/>
    </source>
</evidence>
<dbReference type="GO" id="GO:0008180">
    <property type="term" value="C:COP9 signalosome"/>
    <property type="evidence" value="ECO:0007669"/>
    <property type="project" value="UniProtKB-KW"/>
</dbReference>
<keyword evidence="5" id="KW-0736">Signalosome</keyword>
<dbReference type="PANTHER" id="PTHR14145:SF2">
    <property type="entry name" value="COP9 SIGNALOSOME COMPLEX SUBUNIT 1"/>
    <property type="match status" value="1"/>
</dbReference>
<dbReference type="PANTHER" id="PTHR14145">
    <property type="entry name" value="26S PROTESOME SUBUNIT 6"/>
    <property type="match status" value="1"/>
</dbReference>